<evidence type="ECO:0000259" key="1">
    <source>
        <dbReference type="Pfam" id="PF04471"/>
    </source>
</evidence>
<feature type="domain" description="Restriction endonuclease type IV Mrr" evidence="1">
    <location>
        <begin position="12"/>
        <end position="138"/>
    </location>
</feature>
<proteinExistence type="predicted"/>
<evidence type="ECO:0000313" key="2">
    <source>
        <dbReference type="EMBL" id="VFJ87799.1"/>
    </source>
</evidence>
<organism evidence="2">
    <name type="scientific">Candidatus Kentrum sp. LFY</name>
    <dbReference type="NCBI Taxonomy" id="2126342"/>
    <lineage>
        <taxon>Bacteria</taxon>
        <taxon>Pseudomonadati</taxon>
        <taxon>Pseudomonadota</taxon>
        <taxon>Gammaproteobacteria</taxon>
        <taxon>Candidatus Kentrum</taxon>
    </lineage>
</organism>
<gene>
    <name evidence="2" type="ORF">BECKLFY1418B_GA0070995_10082</name>
</gene>
<dbReference type="EMBL" id="CAADFF010000008">
    <property type="protein sequence ID" value="VFJ87799.1"/>
    <property type="molecule type" value="Genomic_DNA"/>
</dbReference>
<sequence>MADEINSSPEPSWRLFEELAVRLVSQAFKLQPGMILVTHKTKDGGYDGSISHDFAENDSVLGTLRELTFIEAKMRSGSQGIGLRDFAATLVVAHNEFANTLVVVANRPFTPQALEQACRFFNRTNMRVKLVDGATVSGWVRRNLTQLSQEFPKPFIESLVFDDPAAEQVKLNRFECSDHSRFFRNPHAPTIRSLTVETGWRDDNTLANCDLAIDANQPQARETAPPPLIGEERKKTLNDLASVLKARNSAGNICLLTGTGGVGKSVLVSHLISRLVDPDPGQRETWTGLVDVGRESSSRGLFVAILSALLGVDPRPLTTGGEDYWEPETLVSHLGGLSPDDPMCKAVARSLRADQRDYQRSWDLNVEPLLVFLGRIVRKRSNHQVLTLVFHELNRSTEEILDFLFQACRVLSENHASTLLEIRDSGYEQTANVRSPDSHARIMPVEQWLQTVKRFRSICSGGEYVVEPLSSSEAVDYLQLLLPGLGDQQASVIVDHVGKIPLHLKLTADWHKAEGILARQDGGIYLVEDLKRFFAGQRITPRSVDIIFDRLIEAWWSRPEAFYRQAITAMTTFQGQLTLTALEILTEQEDASALAESLLESGLFQIASMGYDILEVAHNLVLERMEAFIEKHKFGIGVIAEKLLTKIETIFPDPVLRNLRIVDLLLALGPARAMEACERAREAANTLAHTRDWTEASKYYEKACKALNGCTGSLQNHYARILELRNLADWLDVEILRYRIGSTENEKRLSAFLNLLAFSPDLNLSDSEYRTLELRGAIIEWRHYYVQERFDEALRAAARGRGLAMTCSKEIDVEVRGKALTNYAVTMKVKDKREDSFQAFDEALELLPDSYTVKAERLSNIAAFSLRNNPTQALEHYKLLLEVTRNSRYSFSEIIHAHVDIAMANFLMSDYPAAERDAQHAIKLAMDNGVPAEEARGRNILGCARWVRGNIAGADGEFQNAAFASERSISHRFLWRMRTNAAGTALEMKDHVRSYGLAHSAEDAIINPRQVGFPETGADPNHITSRWYAALIAIASYYSAMGRSDDLERIFKRTRLPHFKEHAQRFIDGDPAEEVFGETTHLRADRIMITG</sequence>
<dbReference type="InterPro" id="IPR027417">
    <property type="entry name" value="P-loop_NTPase"/>
</dbReference>
<dbReference type="GO" id="GO:0003677">
    <property type="term" value="F:DNA binding"/>
    <property type="evidence" value="ECO:0007669"/>
    <property type="project" value="InterPro"/>
</dbReference>
<dbReference type="Gene3D" id="1.25.40.10">
    <property type="entry name" value="Tetratricopeptide repeat domain"/>
    <property type="match status" value="2"/>
</dbReference>
<dbReference type="GO" id="GO:0004519">
    <property type="term" value="F:endonuclease activity"/>
    <property type="evidence" value="ECO:0007669"/>
    <property type="project" value="InterPro"/>
</dbReference>
<accession>A0A450U7L7</accession>
<name>A0A450U7L7_9GAMM</name>
<protein>
    <submittedName>
        <fullName evidence="2">AAA ATPase domain-containing protein</fullName>
    </submittedName>
</protein>
<dbReference type="SUPFAM" id="SSF52540">
    <property type="entry name" value="P-loop containing nucleoside triphosphate hydrolases"/>
    <property type="match status" value="1"/>
</dbReference>
<reference evidence="2" key="1">
    <citation type="submission" date="2019-02" db="EMBL/GenBank/DDBJ databases">
        <authorList>
            <person name="Gruber-Vodicka R. H."/>
            <person name="Seah K. B. B."/>
        </authorList>
    </citation>
    <scope>NUCLEOTIDE SEQUENCE</scope>
    <source>
        <strain evidence="2">BECK_M7</strain>
    </source>
</reference>
<dbReference type="GO" id="GO:0009307">
    <property type="term" value="P:DNA restriction-modification system"/>
    <property type="evidence" value="ECO:0007669"/>
    <property type="project" value="InterPro"/>
</dbReference>
<dbReference type="Pfam" id="PF04471">
    <property type="entry name" value="Mrr_cat"/>
    <property type="match status" value="1"/>
</dbReference>
<dbReference type="AlphaFoldDB" id="A0A450U7L7"/>
<dbReference type="InterPro" id="IPR007560">
    <property type="entry name" value="Restrct_endonuc_IV_Mrr"/>
</dbReference>
<dbReference type="InterPro" id="IPR011856">
    <property type="entry name" value="tRNA_endonuc-like_dom_sf"/>
</dbReference>
<dbReference type="SUPFAM" id="SSF48452">
    <property type="entry name" value="TPR-like"/>
    <property type="match status" value="1"/>
</dbReference>
<dbReference type="Gene3D" id="3.40.1350.10">
    <property type="match status" value="1"/>
</dbReference>
<dbReference type="InterPro" id="IPR011990">
    <property type="entry name" value="TPR-like_helical_dom_sf"/>
</dbReference>